<dbReference type="SUPFAM" id="SSF53448">
    <property type="entry name" value="Nucleotide-diphospho-sugar transferases"/>
    <property type="match status" value="1"/>
</dbReference>
<dbReference type="InterPro" id="IPR002495">
    <property type="entry name" value="Glyco_trans_8"/>
</dbReference>
<keyword evidence="3" id="KW-0479">Metal-binding</keyword>
<dbReference type="Gene3D" id="3.90.550.10">
    <property type="entry name" value="Spore Coat Polysaccharide Biosynthesis Protein SpsA, Chain A"/>
    <property type="match status" value="1"/>
</dbReference>
<evidence type="ECO:0000313" key="5">
    <source>
        <dbReference type="Proteomes" id="UP000255518"/>
    </source>
</evidence>
<dbReference type="PANTHER" id="PTHR13778">
    <property type="entry name" value="GLYCOSYLTRANSFERASE 8 DOMAIN-CONTAINING PROTEIN"/>
    <property type="match status" value="1"/>
</dbReference>
<keyword evidence="2 4" id="KW-0808">Transferase</keyword>
<dbReference type="InterPro" id="IPR050748">
    <property type="entry name" value="Glycosyltrans_8_dom-fam"/>
</dbReference>
<proteinExistence type="predicted"/>
<evidence type="ECO:0000256" key="3">
    <source>
        <dbReference type="ARBA" id="ARBA00022723"/>
    </source>
</evidence>
<dbReference type="GO" id="GO:0016757">
    <property type="term" value="F:glycosyltransferase activity"/>
    <property type="evidence" value="ECO:0007669"/>
    <property type="project" value="UniProtKB-KW"/>
</dbReference>
<dbReference type="PANTHER" id="PTHR13778:SF47">
    <property type="entry name" value="LIPOPOLYSACCHARIDE 1,3-GALACTOSYLTRANSFERASE"/>
    <property type="match status" value="1"/>
</dbReference>
<accession>A0A377V807</accession>
<sequence>MVCIPERILAHQLMPVFLFLKLFRRYDKVVFIDSDTVVKADLGELLDVPLGNNLVAAVKDIVMEGFVKFSAMSASDDGVMPAGEYLQKTLNMNNPDEYFQAGIIVFNVKQMVEENTFAELMRVLKAKKYWFLDQDIMNKVFLLSSHISAIRVERLSW</sequence>
<dbReference type="EMBL" id="UGKT01000001">
    <property type="protein sequence ID" value="STT05158.1"/>
    <property type="molecule type" value="Genomic_DNA"/>
</dbReference>
<dbReference type="InterPro" id="IPR029044">
    <property type="entry name" value="Nucleotide-diphossugar_trans"/>
</dbReference>
<name>A0A377V807_KLEPN</name>
<dbReference type="GO" id="GO:0046872">
    <property type="term" value="F:metal ion binding"/>
    <property type="evidence" value="ECO:0007669"/>
    <property type="project" value="UniProtKB-KW"/>
</dbReference>
<dbReference type="Proteomes" id="UP000255518">
    <property type="component" value="Unassembled WGS sequence"/>
</dbReference>
<dbReference type="AlphaFoldDB" id="A0A377V807"/>
<protein>
    <submittedName>
        <fullName evidence="4">Glycosyltransferase</fullName>
    </submittedName>
</protein>
<dbReference type="Pfam" id="PF01501">
    <property type="entry name" value="Glyco_transf_8"/>
    <property type="match status" value="1"/>
</dbReference>
<evidence type="ECO:0000256" key="2">
    <source>
        <dbReference type="ARBA" id="ARBA00022679"/>
    </source>
</evidence>
<gene>
    <name evidence="4" type="ORF">NCTC13443_05098</name>
</gene>
<reference evidence="4 5" key="1">
    <citation type="submission" date="2018-06" db="EMBL/GenBank/DDBJ databases">
        <authorList>
            <consortium name="Pathogen Informatics"/>
            <person name="Doyle S."/>
        </authorList>
    </citation>
    <scope>NUCLEOTIDE SEQUENCE [LARGE SCALE GENOMIC DNA]</scope>
    <source>
        <strain evidence="4 5">NCTC13443</strain>
    </source>
</reference>
<evidence type="ECO:0000313" key="4">
    <source>
        <dbReference type="EMBL" id="STT05158.1"/>
    </source>
</evidence>
<keyword evidence="1" id="KW-0328">Glycosyltransferase</keyword>
<organism evidence="4 5">
    <name type="scientific">Klebsiella pneumoniae</name>
    <dbReference type="NCBI Taxonomy" id="573"/>
    <lineage>
        <taxon>Bacteria</taxon>
        <taxon>Pseudomonadati</taxon>
        <taxon>Pseudomonadota</taxon>
        <taxon>Gammaproteobacteria</taxon>
        <taxon>Enterobacterales</taxon>
        <taxon>Enterobacteriaceae</taxon>
        <taxon>Klebsiella/Raoultella group</taxon>
        <taxon>Klebsiella</taxon>
        <taxon>Klebsiella pneumoniae complex</taxon>
    </lineage>
</organism>
<evidence type="ECO:0000256" key="1">
    <source>
        <dbReference type="ARBA" id="ARBA00022676"/>
    </source>
</evidence>